<dbReference type="AlphaFoldDB" id="A0A844B8G2"/>
<keyword evidence="1" id="KW-0378">Hydrolase</keyword>
<gene>
    <name evidence="1" type="ORF">GHT07_19390</name>
</gene>
<comment type="caution">
    <text evidence="1">The sequence shown here is derived from an EMBL/GenBank/DDBJ whole genome shotgun (WGS) entry which is preliminary data.</text>
</comment>
<organism evidence="1 2">
    <name type="scientific">Caenimonas koreensis DSM 17982</name>
    <dbReference type="NCBI Taxonomy" id="1121255"/>
    <lineage>
        <taxon>Bacteria</taxon>
        <taxon>Pseudomonadati</taxon>
        <taxon>Pseudomonadota</taxon>
        <taxon>Betaproteobacteria</taxon>
        <taxon>Burkholderiales</taxon>
        <taxon>Comamonadaceae</taxon>
        <taxon>Caenimonas</taxon>
    </lineage>
</organism>
<dbReference type="RefSeq" id="WP_323741023.1">
    <property type="nucleotide sequence ID" value="NZ_WJBU01000024.1"/>
</dbReference>
<name>A0A844B8G2_9BURK</name>
<dbReference type="Proteomes" id="UP000487350">
    <property type="component" value="Unassembled WGS sequence"/>
</dbReference>
<dbReference type="Pfam" id="PF02089">
    <property type="entry name" value="Palm_thioest"/>
    <property type="match status" value="1"/>
</dbReference>
<sequence>MCWQAGLNRGPQGDFDEWLARLDNKVRELHDRQGRTVSIIGWSLGGIYAREIAKRAPQLVRHVVTLGSPFGGVEASNAQTAFRLLNRGGASMTPAMRARLRLDPPVPATAIYSRTDGVVAWRSCMLQESATARNFEVSGASHCGMGVHPQVLRIVVDRLAAL</sequence>
<dbReference type="SUPFAM" id="SSF53474">
    <property type="entry name" value="alpha/beta-Hydrolases"/>
    <property type="match status" value="1"/>
</dbReference>
<evidence type="ECO:0000313" key="2">
    <source>
        <dbReference type="Proteomes" id="UP000487350"/>
    </source>
</evidence>
<dbReference type="InterPro" id="IPR029058">
    <property type="entry name" value="AB_hydrolase_fold"/>
</dbReference>
<reference evidence="1 2" key="1">
    <citation type="submission" date="2019-11" db="EMBL/GenBank/DDBJ databases">
        <title>Caenimonas koreensis gen. nov., sp. nov., isolated from activated sludge.</title>
        <authorList>
            <person name="Seung H.R."/>
        </authorList>
    </citation>
    <scope>NUCLEOTIDE SEQUENCE [LARGE SCALE GENOMIC DNA]</scope>
    <source>
        <strain evidence="1 2">EMB320</strain>
    </source>
</reference>
<protein>
    <submittedName>
        <fullName evidence="1">Alpha/beta fold hydrolase</fullName>
    </submittedName>
</protein>
<dbReference type="EMBL" id="WJBU01000024">
    <property type="protein sequence ID" value="MRD49442.1"/>
    <property type="molecule type" value="Genomic_DNA"/>
</dbReference>
<keyword evidence="2" id="KW-1185">Reference proteome</keyword>
<dbReference type="Gene3D" id="3.40.50.1820">
    <property type="entry name" value="alpha/beta hydrolase"/>
    <property type="match status" value="1"/>
</dbReference>
<proteinExistence type="predicted"/>
<dbReference type="GO" id="GO:0016787">
    <property type="term" value="F:hydrolase activity"/>
    <property type="evidence" value="ECO:0007669"/>
    <property type="project" value="UniProtKB-KW"/>
</dbReference>
<accession>A0A844B8G2</accession>
<evidence type="ECO:0000313" key="1">
    <source>
        <dbReference type="EMBL" id="MRD49442.1"/>
    </source>
</evidence>